<dbReference type="STRING" id="1547922.ISF6_0315"/>
<dbReference type="InterPro" id="IPR013433">
    <property type="entry name" value="PHA_gran_rgn"/>
</dbReference>
<keyword evidence="3" id="KW-1185">Reference proteome</keyword>
<feature type="compositionally biased region" description="Low complexity" evidence="1">
    <location>
        <begin position="108"/>
        <end position="128"/>
    </location>
</feature>
<dbReference type="OrthoDB" id="287584at2"/>
<protein>
    <recommendedName>
        <fullName evidence="4">Polyhydroxyalkanoic acid system protein</fullName>
    </recommendedName>
</protein>
<dbReference type="Pfam" id="PF09650">
    <property type="entry name" value="PHA_gran_rgn"/>
    <property type="match status" value="1"/>
</dbReference>
<sequence>MPDIHIHRQHRLGLPRAREIALQWAEEVEAKFDMECTIEEGETTDTVHFKRIGASGTLAVSGEAFVLDARLGFLLGAFARTIESEIERNLDALLEAEARPAAKRAAARKSPAATKTTARKAPAAKPPR</sequence>
<dbReference type="NCBIfam" id="TIGR02610">
    <property type="entry name" value="PHA_gran_rgn"/>
    <property type="match status" value="1"/>
</dbReference>
<gene>
    <name evidence="2" type="ORF">ISF6_0315</name>
</gene>
<evidence type="ECO:0000313" key="3">
    <source>
        <dbReference type="Proteomes" id="UP000037660"/>
    </source>
</evidence>
<feature type="region of interest" description="Disordered" evidence="1">
    <location>
        <begin position="101"/>
        <end position="128"/>
    </location>
</feature>
<reference evidence="2 3" key="2">
    <citation type="journal article" date="2016" name="Science">
        <title>A bacterium that degrades and assimilates poly(ethylene terephthalate).</title>
        <authorList>
            <person name="Yoshida S."/>
            <person name="Hiraga K."/>
            <person name="Takehana T."/>
            <person name="Taniguchi I."/>
            <person name="Yamaji H."/>
            <person name="Maeda Y."/>
            <person name="Toyohara K."/>
            <person name="Miyamoto K."/>
            <person name="Kimura Y."/>
            <person name="Oda K."/>
        </authorList>
    </citation>
    <scope>NUCLEOTIDE SEQUENCE [LARGE SCALE GENOMIC DNA]</scope>
    <source>
        <strain evidence="3">NBRC 110686 / TISTR 2288 / 201-F6</strain>
    </source>
</reference>
<evidence type="ECO:0000256" key="1">
    <source>
        <dbReference type="SAM" id="MobiDB-lite"/>
    </source>
</evidence>
<dbReference type="EMBL" id="BBYR01000011">
    <property type="protein sequence ID" value="GAP34832.1"/>
    <property type="molecule type" value="Genomic_DNA"/>
</dbReference>
<reference evidence="3" key="1">
    <citation type="submission" date="2015-07" db="EMBL/GenBank/DDBJ databases">
        <title>Discovery of a poly(ethylene terephthalate assimilation.</title>
        <authorList>
            <person name="Yoshida S."/>
            <person name="Hiraga K."/>
            <person name="Takehana T."/>
            <person name="Taniguchi I."/>
            <person name="Yamaji H."/>
            <person name="Maeda Y."/>
            <person name="Toyohara K."/>
            <person name="Miyamoto K."/>
            <person name="Kimura Y."/>
            <person name="Oda K."/>
        </authorList>
    </citation>
    <scope>NUCLEOTIDE SEQUENCE [LARGE SCALE GENOMIC DNA]</scope>
    <source>
        <strain evidence="3">NBRC 110686 / TISTR 2288 / 201-F6</strain>
    </source>
</reference>
<comment type="caution">
    <text evidence="2">The sequence shown here is derived from an EMBL/GenBank/DDBJ whole genome shotgun (WGS) entry which is preliminary data.</text>
</comment>
<dbReference type="RefSeq" id="WP_054018933.1">
    <property type="nucleotide sequence ID" value="NZ_BBYR01000011.1"/>
</dbReference>
<evidence type="ECO:0000313" key="2">
    <source>
        <dbReference type="EMBL" id="GAP34832.1"/>
    </source>
</evidence>
<proteinExistence type="predicted"/>
<name>A0A0K8NWQ4_PISS1</name>
<accession>A0A0K8NWQ4</accession>
<dbReference type="AlphaFoldDB" id="A0A0K8NWQ4"/>
<organism evidence="2 3">
    <name type="scientific">Piscinibacter sakaiensis</name>
    <name type="common">Ideonella sakaiensis</name>
    <dbReference type="NCBI Taxonomy" id="1547922"/>
    <lineage>
        <taxon>Bacteria</taxon>
        <taxon>Pseudomonadati</taxon>
        <taxon>Pseudomonadota</taxon>
        <taxon>Betaproteobacteria</taxon>
        <taxon>Burkholderiales</taxon>
        <taxon>Sphaerotilaceae</taxon>
        <taxon>Piscinibacter</taxon>
    </lineage>
</organism>
<dbReference type="Proteomes" id="UP000037660">
    <property type="component" value="Unassembled WGS sequence"/>
</dbReference>
<evidence type="ECO:0008006" key="4">
    <source>
        <dbReference type="Google" id="ProtNLM"/>
    </source>
</evidence>